<name>A0AAW6XSE6_9LACO</name>
<dbReference type="InterPro" id="IPR010572">
    <property type="entry name" value="Tail_dom"/>
</dbReference>
<sequence>MISIKNAAGQVAIVKGQDVQVTSTLGSLDTLSFNFYNLHTNKVDGDVLSPFSVINVPESGEDYVLQTYNTDDIGNYIQYSVSAMQIARMFHYHYIKDKIGVETTTTKSGDSTDTSTISKPIKIKDALNFLFKDSGFEVVINSDVNQNSVKTFSDGLGGGYADELLQTAATSYGFEYYWKNKTCYVAKEIGGKDKFVFVDNVNCNKISVQEDDTAITTRATGTINVTKQNGDNSTVNTLTSTYVSPLVKEKGWPIIDATPYTEDFTDDGKSFVMSQQLLDDKVKKLVHDYPSIQYTVDGANFKKFARYLHDVQVGDYGYLRTRQGIDVETRVQSITSYPQDNSKGNTITFGNLAFNLIDYLTYQHNQENKYREWYSSMSLKMNNLADIVHKANAGLDKFTTTWGESQLENTQSIEKLQQELQQLLESQKDKDKDPADKGNNENDDNSTKQST</sequence>
<protein>
    <submittedName>
        <fullName evidence="3">Phage tail protein</fullName>
    </submittedName>
</protein>
<evidence type="ECO:0000313" key="4">
    <source>
        <dbReference type="Proteomes" id="UP001232113"/>
    </source>
</evidence>
<organism evidence="3 4">
    <name type="scientific">Lactobacillus paragasseri</name>
    <dbReference type="NCBI Taxonomy" id="2107999"/>
    <lineage>
        <taxon>Bacteria</taxon>
        <taxon>Bacillati</taxon>
        <taxon>Bacillota</taxon>
        <taxon>Bacilli</taxon>
        <taxon>Lactobacillales</taxon>
        <taxon>Lactobacillaceae</taxon>
        <taxon>Lactobacillus</taxon>
    </lineage>
</organism>
<dbReference type="AlphaFoldDB" id="A0AAW6XSE6"/>
<evidence type="ECO:0000259" key="2">
    <source>
        <dbReference type="Pfam" id="PF06605"/>
    </source>
</evidence>
<accession>A0AAW6XSE6</accession>
<feature type="domain" description="Tail spike" evidence="2">
    <location>
        <begin position="109"/>
        <end position="360"/>
    </location>
</feature>
<dbReference type="RefSeq" id="WP_144842035.1">
    <property type="nucleotide sequence ID" value="NZ_JASOLY010000007.1"/>
</dbReference>
<evidence type="ECO:0000256" key="1">
    <source>
        <dbReference type="SAM" id="MobiDB-lite"/>
    </source>
</evidence>
<comment type="caution">
    <text evidence="3">The sequence shown here is derived from an EMBL/GenBank/DDBJ whole genome shotgun (WGS) entry which is preliminary data.</text>
</comment>
<evidence type="ECO:0000313" key="3">
    <source>
        <dbReference type="EMBL" id="MDK6868388.1"/>
    </source>
</evidence>
<dbReference type="Gene3D" id="3.55.50.40">
    <property type="match status" value="1"/>
</dbReference>
<gene>
    <name evidence="3" type="ORF">QP354_04800</name>
</gene>
<reference evidence="3" key="1">
    <citation type="submission" date="2023-05" db="EMBL/GenBank/DDBJ databases">
        <title>Cataloging the Phylogenetic Diversity of Human Bladder Bacteria.</title>
        <authorList>
            <person name="Du J."/>
        </authorList>
    </citation>
    <scope>NUCLEOTIDE SEQUENCE</scope>
    <source>
        <strain evidence="3">UMB6975B</strain>
    </source>
</reference>
<dbReference type="EMBL" id="JASOLY010000007">
    <property type="protein sequence ID" value="MDK6868388.1"/>
    <property type="molecule type" value="Genomic_DNA"/>
</dbReference>
<dbReference type="Proteomes" id="UP001232113">
    <property type="component" value="Unassembled WGS sequence"/>
</dbReference>
<feature type="region of interest" description="Disordered" evidence="1">
    <location>
        <begin position="421"/>
        <end position="451"/>
    </location>
</feature>
<proteinExistence type="predicted"/>
<feature type="compositionally biased region" description="Basic and acidic residues" evidence="1">
    <location>
        <begin position="426"/>
        <end position="440"/>
    </location>
</feature>
<dbReference type="Pfam" id="PF06605">
    <property type="entry name" value="Prophage_tail"/>
    <property type="match status" value="1"/>
</dbReference>